<gene>
    <name evidence="2" type="ORF">IHE71_06585</name>
</gene>
<accession>A0ABR9MVF9</accession>
<dbReference type="Proteomes" id="UP000625527">
    <property type="component" value="Unassembled WGS sequence"/>
</dbReference>
<keyword evidence="3" id="KW-1185">Reference proteome</keyword>
<dbReference type="InterPro" id="IPR011990">
    <property type="entry name" value="TPR-like_helical_dom_sf"/>
</dbReference>
<organism evidence="2 3">
    <name type="scientific">Myceligenerans pegani</name>
    <dbReference type="NCBI Taxonomy" id="2776917"/>
    <lineage>
        <taxon>Bacteria</taxon>
        <taxon>Bacillati</taxon>
        <taxon>Actinomycetota</taxon>
        <taxon>Actinomycetes</taxon>
        <taxon>Micrococcales</taxon>
        <taxon>Promicromonosporaceae</taxon>
        <taxon>Myceligenerans</taxon>
    </lineage>
</organism>
<dbReference type="InterPro" id="IPR019734">
    <property type="entry name" value="TPR_rpt"/>
</dbReference>
<dbReference type="SMART" id="SM00028">
    <property type="entry name" value="TPR"/>
    <property type="match status" value="5"/>
</dbReference>
<feature type="transmembrane region" description="Helical" evidence="1">
    <location>
        <begin position="33"/>
        <end position="52"/>
    </location>
</feature>
<keyword evidence="1" id="KW-1133">Transmembrane helix</keyword>
<protein>
    <submittedName>
        <fullName evidence="2">Tetratricopeptide repeat protein</fullName>
    </submittedName>
</protein>
<evidence type="ECO:0000313" key="2">
    <source>
        <dbReference type="EMBL" id="MBE1875375.1"/>
    </source>
</evidence>
<name>A0ABR9MVF9_9MICO</name>
<dbReference type="InterPro" id="IPR027417">
    <property type="entry name" value="P-loop_NTPase"/>
</dbReference>
<dbReference type="PANTHER" id="PTHR19959">
    <property type="entry name" value="KINESIN LIGHT CHAIN"/>
    <property type="match status" value="1"/>
</dbReference>
<dbReference type="Gene3D" id="1.25.40.10">
    <property type="entry name" value="Tetratricopeptide repeat domain"/>
    <property type="match status" value="3"/>
</dbReference>
<feature type="transmembrane region" description="Helical" evidence="1">
    <location>
        <begin position="7"/>
        <end position="27"/>
    </location>
</feature>
<evidence type="ECO:0000256" key="1">
    <source>
        <dbReference type="SAM" id="Phobius"/>
    </source>
</evidence>
<evidence type="ECO:0000313" key="3">
    <source>
        <dbReference type="Proteomes" id="UP000625527"/>
    </source>
</evidence>
<keyword evidence="1" id="KW-0472">Membrane</keyword>
<dbReference type="RefSeq" id="WP_192861951.1">
    <property type="nucleotide sequence ID" value="NZ_JADAQT010000062.1"/>
</dbReference>
<dbReference type="SUPFAM" id="SSF48452">
    <property type="entry name" value="TPR-like"/>
    <property type="match status" value="2"/>
</dbReference>
<dbReference type="EMBL" id="JADAQT010000062">
    <property type="protein sequence ID" value="MBE1875375.1"/>
    <property type="molecule type" value="Genomic_DNA"/>
</dbReference>
<dbReference type="Gene3D" id="3.40.50.300">
    <property type="entry name" value="P-loop containing nucleotide triphosphate hydrolases"/>
    <property type="match status" value="1"/>
</dbReference>
<dbReference type="SUPFAM" id="SSF52540">
    <property type="entry name" value="P-loop containing nucleoside triphosphate hydrolases"/>
    <property type="match status" value="1"/>
</dbReference>
<dbReference type="PANTHER" id="PTHR19959:SF119">
    <property type="entry name" value="FUNGAL LIPASE-LIKE DOMAIN-CONTAINING PROTEIN"/>
    <property type="match status" value="1"/>
</dbReference>
<keyword evidence="1" id="KW-0812">Transmembrane</keyword>
<sequence>MSWKIPWWAWSGGGLLLVAAAVVLAFLDVLPLPLVTVIGVVAGAFGFGWPLIRYGLAQRGGQAAGRAVLEGSGVPPVLDGPSRLLAPDRGVVPFVGRQEDLQRLIGWCEDGQGSPLRLVTGPGGVGKSRLAAELSDRMARRGWQAVWVDDGQEATAVEGLVAAGQEQVLLVVDYADTRRGLEVLLRQLALGRLERVRVLLLARAAGEWWDRLKGASPGVRVVLAGAHDGTDLPVRVDASMTDQQIVDAAARAFAAELGVRVPGSVSVTGIEDGHRPRILDLHAVSLVAVLHAARHEAAGHDAGAVVSIDMSGVLAALLEHEERYWISAAAAERLQEHGVGVGDLRDVVAAAYLLPPADEQEAGRLLRRLGEHVAGPHVLGWLQDLYPPRPGRSEPFGGLQPDRLAEQHLLDRLQASSRLAELLEDLPRARARDAVAVLARVASDFAAERSRREPALELVATAIQYLDDDPGLLETIAAVVPYPSQALGRVRADLLWRILTLLAPGDRPAQARVRHQLGLCRQLLGHRHGAADMLATAVDLYRDLAASGTGEHDLSLAMSLRYLGVVQSELGQGTWALRNTIEAVEITEHLAARGLPGGGLARTLCDLGTRYHEAGFPHQALEPLQRSVQLHRQRLQADPSAPVLPHLARALMNLSIVHSQLDQPVPALDAIEEAVQIRRRLARQNPDGDNVFLARALAEAAARNLEAGHPQTATDMARESVAIREGLTEDNYDKHASDLATSLRHLGVALREAGTPHPAVAPLRRALGYERSMARILQNTAAHAAVVQTLAQLGATHHARQRPQTCLPLLREAARITHWCLAHVEPEDLLPQARPLLGALELASAILRDTAQPEIADRCDHAAHQLRHLIATRQPELRHD</sequence>
<proteinExistence type="predicted"/>
<dbReference type="Pfam" id="PF13374">
    <property type="entry name" value="TPR_10"/>
    <property type="match status" value="1"/>
</dbReference>
<reference evidence="2 3" key="1">
    <citation type="submission" date="2020-10" db="EMBL/GenBank/DDBJ databases">
        <title>Myceligenerans pegani sp. nov., an endophytic actinomycete isolated from Peganum harmala L. in Xinjiang, China.</title>
        <authorList>
            <person name="Xin L."/>
        </authorList>
    </citation>
    <scope>NUCLEOTIDE SEQUENCE [LARGE SCALE GENOMIC DNA]</scope>
    <source>
        <strain evidence="2 3">TRM65318</strain>
    </source>
</reference>
<comment type="caution">
    <text evidence="2">The sequence shown here is derived from an EMBL/GenBank/DDBJ whole genome shotgun (WGS) entry which is preliminary data.</text>
</comment>